<dbReference type="PANTHER" id="PTHR43226:SF4">
    <property type="entry name" value="XAA-PRO AMINOPEPTIDASE 3"/>
    <property type="match status" value="1"/>
</dbReference>
<dbReference type="InterPro" id="IPR052433">
    <property type="entry name" value="X-Pro_dipept-like"/>
</dbReference>
<evidence type="ECO:0000256" key="3">
    <source>
        <dbReference type="ARBA" id="ARBA00008766"/>
    </source>
</evidence>
<dbReference type="Proteomes" id="UP000785613">
    <property type="component" value="Unassembled WGS sequence"/>
</dbReference>
<evidence type="ECO:0000256" key="6">
    <source>
        <dbReference type="ARBA" id="ARBA00022723"/>
    </source>
</evidence>
<reference evidence="11 12" key="1">
    <citation type="submission" date="2019-09" db="EMBL/GenBank/DDBJ databases">
        <title>Taxonomy of Antarctic Massilia spp.: description of Massilia rubra sp. nov., Massilia aquatica sp. nov., Massilia mucilaginosa sp. nov., Massilia frigida sp. nov. isolated from streams, lakes and regoliths.</title>
        <authorList>
            <person name="Holochova P."/>
            <person name="Sedlacek I."/>
            <person name="Kralova S."/>
            <person name="Maslanova I."/>
            <person name="Busse H.-J."/>
            <person name="Stankova E."/>
            <person name="Vrbovska V."/>
            <person name="Kovarovic V."/>
            <person name="Bartak M."/>
            <person name="Svec P."/>
            <person name="Pantucek R."/>
        </authorList>
    </citation>
    <scope>NUCLEOTIDE SEQUENCE [LARGE SCALE GENOMIC DNA]</scope>
    <source>
        <strain evidence="11 12">CCM 8692</strain>
    </source>
</reference>
<accession>A0ABX0LEJ1</accession>
<keyword evidence="5" id="KW-0645">Protease</keyword>
<evidence type="ECO:0000256" key="2">
    <source>
        <dbReference type="ARBA" id="ARBA00001936"/>
    </source>
</evidence>
<keyword evidence="9" id="KW-0464">Manganese</keyword>
<evidence type="ECO:0000313" key="11">
    <source>
        <dbReference type="EMBL" id="NHZ33038.1"/>
    </source>
</evidence>
<dbReference type="Pfam" id="PF00557">
    <property type="entry name" value="Peptidase_M24"/>
    <property type="match status" value="1"/>
</dbReference>
<keyword evidence="12" id="KW-1185">Reference proteome</keyword>
<dbReference type="SUPFAM" id="SSF55920">
    <property type="entry name" value="Creatinase/aminopeptidase"/>
    <property type="match status" value="1"/>
</dbReference>
<comment type="similarity">
    <text evidence="3">Belongs to the peptidase M24B family.</text>
</comment>
<evidence type="ECO:0000313" key="12">
    <source>
        <dbReference type="Proteomes" id="UP000785613"/>
    </source>
</evidence>
<proteinExistence type="inferred from homology"/>
<keyword evidence="6" id="KW-0479">Metal-binding</keyword>
<keyword evidence="8" id="KW-0482">Metalloprotease</keyword>
<dbReference type="SMART" id="SM01011">
    <property type="entry name" value="AMP_N"/>
    <property type="match status" value="1"/>
</dbReference>
<evidence type="ECO:0000256" key="8">
    <source>
        <dbReference type="ARBA" id="ARBA00023049"/>
    </source>
</evidence>
<comment type="caution">
    <text evidence="11">The sequence shown here is derived from an EMBL/GenBank/DDBJ whole genome shotgun (WGS) entry which is preliminary data.</text>
</comment>
<evidence type="ECO:0000256" key="4">
    <source>
        <dbReference type="ARBA" id="ARBA00012574"/>
    </source>
</evidence>
<evidence type="ECO:0000256" key="7">
    <source>
        <dbReference type="ARBA" id="ARBA00022801"/>
    </source>
</evidence>
<dbReference type="InterPro" id="IPR036005">
    <property type="entry name" value="Creatinase/aminopeptidase-like"/>
</dbReference>
<evidence type="ECO:0000256" key="9">
    <source>
        <dbReference type="ARBA" id="ARBA00023211"/>
    </source>
</evidence>
<comment type="cofactor">
    <cofactor evidence="2">
        <name>Mn(2+)</name>
        <dbReference type="ChEBI" id="CHEBI:29035"/>
    </cofactor>
</comment>
<dbReference type="Pfam" id="PF05195">
    <property type="entry name" value="AMP_N"/>
    <property type="match status" value="1"/>
</dbReference>
<keyword evidence="7" id="KW-0378">Hydrolase</keyword>
<dbReference type="RefSeq" id="WP_167222843.1">
    <property type="nucleotide sequence ID" value="NZ_VUYU01000003.1"/>
</dbReference>
<dbReference type="InterPro" id="IPR007865">
    <property type="entry name" value="Aminopep_P_N"/>
</dbReference>
<dbReference type="Gene3D" id="3.90.230.10">
    <property type="entry name" value="Creatinase/methionine aminopeptidase superfamily"/>
    <property type="match status" value="1"/>
</dbReference>
<organism evidence="11 12">
    <name type="scientific">Massilia rubra</name>
    <dbReference type="NCBI Taxonomy" id="2607910"/>
    <lineage>
        <taxon>Bacteria</taxon>
        <taxon>Pseudomonadati</taxon>
        <taxon>Pseudomonadota</taxon>
        <taxon>Betaproteobacteria</taxon>
        <taxon>Burkholderiales</taxon>
        <taxon>Oxalobacteraceae</taxon>
        <taxon>Telluria group</taxon>
        <taxon>Massilia</taxon>
    </lineage>
</organism>
<evidence type="ECO:0000256" key="5">
    <source>
        <dbReference type="ARBA" id="ARBA00022670"/>
    </source>
</evidence>
<feature type="domain" description="Aminopeptidase P N-terminal" evidence="10">
    <location>
        <begin position="1"/>
        <end position="134"/>
    </location>
</feature>
<dbReference type="InterPro" id="IPR000994">
    <property type="entry name" value="Pept_M24"/>
</dbReference>
<evidence type="ECO:0000259" key="10">
    <source>
        <dbReference type="SMART" id="SM01011"/>
    </source>
</evidence>
<name>A0ABX0LEJ1_9BURK</name>
<dbReference type="SUPFAM" id="SSF53092">
    <property type="entry name" value="Creatinase/prolidase N-terminal domain"/>
    <property type="match status" value="1"/>
</dbReference>
<protein>
    <recommendedName>
        <fullName evidence="4">Xaa-Pro aminopeptidase</fullName>
        <ecNumber evidence="4">3.4.11.9</ecNumber>
    </recommendedName>
</protein>
<sequence length="438" mass="47816">MHPYRTRRAQLIAQMHQHGGGVAVIPTAPEVMRNNDVEYPFRHDSYIHYLSGVTEPEAVIVLVAGAQSRAILFCRDQDPAHAIWHGARHSPQQACAHFDFDQAFPIAALDEQMPALLANAPALFAGMGRNAAFDQRLHGWLRGVRQAGRAGVRAPALIHDVHMLLDEMRLVKDDGELDLMRRAAAVSADAHLRAMRMARAGLAEYQVEAELLYEFHRQGAAAPAYPSIVAAGANACVLHHNPGRTVLRDGELLLIDAGCELGSYAADITRTFPVSGRFSPAQRRIYQIVLDAQLAAIAAVRPGADVMAPHEAAVRILAQGMLDTGLLQADRVGALDDVIGSGAWRQFFMCKTSHWLGMDVHDVGSYREPGGDAWRILQPGMTLTVEPGLYIRPGPGVPEQYWHIGIRIEDDVAVLPAGREVMSAGVPKAMHELEALLR</sequence>
<dbReference type="EC" id="3.4.11.9" evidence="4"/>
<dbReference type="InterPro" id="IPR029149">
    <property type="entry name" value="Creatin/AminoP/Spt16_N"/>
</dbReference>
<dbReference type="EMBL" id="VUYU01000003">
    <property type="protein sequence ID" value="NHZ33038.1"/>
    <property type="molecule type" value="Genomic_DNA"/>
</dbReference>
<gene>
    <name evidence="11" type="ORF">F0185_05480</name>
</gene>
<dbReference type="PANTHER" id="PTHR43226">
    <property type="entry name" value="XAA-PRO AMINOPEPTIDASE 3"/>
    <property type="match status" value="1"/>
</dbReference>
<dbReference type="CDD" id="cd01087">
    <property type="entry name" value="Prolidase"/>
    <property type="match status" value="1"/>
</dbReference>
<evidence type="ECO:0000256" key="1">
    <source>
        <dbReference type="ARBA" id="ARBA00001424"/>
    </source>
</evidence>
<dbReference type="Gene3D" id="3.40.350.10">
    <property type="entry name" value="Creatinase/prolidase N-terminal domain"/>
    <property type="match status" value="1"/>
</dbReference>
<comment type="catalytic activity">
    <reaction evidence="1">
        <text>Release of any N-terminal amino acid, including proline, that is linked to proline, even from a dipeptide or tripeptide.</text>
        <dbReference type="EC" id="3.4.11.9"/>
    </reaction>
</comment>